<proteinExistence type="predicted"/>
<dbReference type="PANTHER" id="PTHR24123">
    <property type="entry name" value="ANKYRIN REPEAT-CONTAINING"/>
    <property type="match status" value="1"/>
</dbReference>
<dbReference type="InterPro" id="IPR036770">
    <property type="entry name" value="Ankyrin_rpt-contain_sf"/>
</dbReference>
<dbReference type="PROSITE" id="PS50088">
    <property type="entry name" value="ANK_REPEAT"/>
    <property type="match status" value="8"/>
</dbReference>
<dbReference type="PROSITE" id="PS50297">
    <property type="entry name" value="ANK_REP_REGION"/>
    <property type="match status" value="8"/>
</dbReference>
<organism evidence="4">
    <name type="scientific">marine metagenome</name>
    <dbReference type="NCBI Taxonomy" id="408172"/>
    <lineage>
        <taxon>unclassified sequences</taxon>
        <taxon>metagenomes</taxon>
        <taxon>ecological metagenomes</taxon>
    </lineage>
</organism>
<reference evidence="4" key="1">
    <citation type="submission" date="2018-05" db="EMBL/GenBank/DDBJ databases">
        <authorList>
            <person name="Lanie J.A."/>
            <person name="Ng W.-L."/>
            <person name="Kazmierczak K.M."/>
            <person name="Andrzejewski T.M."/>
            <person name="Davidsen T.M."/>
            <person name="Wayne K.J."/>
            <person name="Tettelin H."/>
            <person name="Glass J.I."/>
            <person name="Rusch D."/>
            <person name="Podicherti R."/>
            <person name="Tsui H.-C.T."/>
            <person name="Winkler M.E."/>
        </authorList>
    </citation>
    <scope>NUCLEOTIDE SEQUENCE</scope>
</reference>
<evidence type="ECO:0000256" key="3">
    <source>
        <dbReference type="SAM" id="MobiDB-lite"/>
    </source>
</evidence>
<dbReference type="Pfam" id="PF00023">
    <property type="entry name" value="Ank"/>
    <property type="match status" value="2"/>
</dbReference>
<name>A0A381WMN5_9ZZZZ</name>
<dbReference type="Gene3D" id="1.25.40.20">
    <property type="entry name" value="Ankyrin repeat-containing domain"/>
    <property type="match status" value="4"/>
</dbReference>
<keyword evidence="1" id="KW-0677">Repeat</keyword>
<protein>
    <submittedName>
        <fullName evidence="4">Uncharacterized protein</fullName>
    </submittedName>
</protein>
<feature type="non-terminal residue" evidence="4">
    <location>
        <position position="511"/>
    </location>
</feature>
<feature type="region of interest" description="Disordered" evidence="3">
    <location>
        <begin position="485"/>
        <end position="511"/>
    </location>
</feature>
<evidence type="ECO:0000313" key="4">
    <source>
        <dbReference type="EMBL" id="SVA53770.1"/>
    </source>
</evidence>
<gene>
    <name evidence="4" type="ORF">METZ01_LOCUS106624</name>
</gene>
<accession>A0A381WMN5</accession>
<dbReference type="PRINTS" id="PR01415">
    <property type="entry name" value="ANKYRIN"/>
</dbReference>
<evidence type="ECO:0000256" key="2">
    <source>
        <dbReference type="ARBA" id="ARBA00023043"/>
    </source>
</evidence>
<dbReference type="Pfam" id="PF12796">
    <property type="entry name" value="Ank_2"/>
    <property type="match status" value="2"/>
</dbReference>
<evidence type="ECO:0000256" key="1">
    <source>
        <dbReference type="ARBA" id="ARBA00022737"/>
    </source>
</evidence>
<feature type="non-terminal residue" evidence="4">
    <location>
        <position position="1"/>
    </location>
</feature>
<keyword evidence="2" id="KW-0040">ANK repeat</keyword>
<sequence length="511" mass="53041">MTVFRTGELSVLASRVFLVGVLASSQVAAAAEEVPLIEAVKAADPVAVSSLLGTGTDVDAAQPDGATALHWAVFRDHLEIAGLLIDAGADVNAANELGATALWLAADNGSAPMVERLLAAGARPNVALPEGETPLMTAARTGNSDAVRSLIDAGADVNVVEETRGQTALMWAVAQGQHAVVDLLIADGADVTARSKVRPRLMHAENTNAGQYDSGIIWNRGGFTPLLFAARHGDVESARRLLGAGAHVDASAPTGATPLVVAAHSGHGEFGAYLLTAGADPNDIGAGYSALHVAALRGDERLVEALLEHGADPDARLEAGTPLRRTSQDWALNPALVSATPYWLAAYYREPNIMRDLVAAGADPRLATLERWRPVSDRAGGVGPPHVDGGFIPPLVAALRGPANKGRFFISDVRDPEGEERRVFATVQVALELGADADEVARDGGAAIHTAAQRNFTTVVELLAQYGADINLRNGRGRSPLQLADAAAAGRNRNSEAAARAPTGSTADVLR</sequence>
<dbReference type="AlphaFoldDB" id="A0A381WMN5"/>
<dbReference type="EMBL" id="UINC01012293">
    <property type="protein sequence ID" value="SVA53770.1"/>
    <property type="molecule type" value="Genomic_DNA"/>
</dbReference>
<dbReference type="SUPFAM" id="SSF48403">
    <property type="entry name" value="Ankyrin repeat"/>
    <property type="match status" value="2"/>
</dbReference>
<dbReference type="SMART" id="SM00248">
    <property type="entry name" value="ANK"/>
    <property type="match status" value="10"/>
</dbReference>
<dbReference type="InterPro" id="IPR002110">
    <property type="entry name" value="Ankyrin_rpt"/>
</dbReference>
<dbReference type="PANTHER" id="PTHR24123:SF33">
    <property type="entry name" value="PROTEIN HOS4"/>
    <property type="match status" value="1"/>
</dbReference>
<dbReference type="InterPro" id="IPR051165">
    <property type="entry name" value="Multifunctional_ANK_Repeat"/>
</dbReference>